<organism evidence="1 2">
    <name type="scientific">Moraxella porci DSM 25326</name>
    <dbReference type="NCBI Taxonomy" id="573983"/>
    <lineage>
        <taxon>Bacteria</taxon>
        <taxon>Pseudomonadati</taxon>
        <taxon>Pseudomonadota</taxon>
        <taxon>Gammaproteobacteria</taxon>
        <taxon>Moraxellales</taxon>
        <taxon>Moraxellaceae</taxon>
        <taxon>Moraxella</taxon>
    </lineage>
</organism>
<evidence type="ECO:0000313" key="1">
    <source>
        <dbReference type="EMBL" id="OOS23968.1"/>
    </source>
</evidence>
<dbReference type="AlphaFoldDB" id="A0A1T0CNQ9"/>
<sequence length="282" mass="30938">MSKKIIKAQVTGKHQNRTALGMMTAFVAMHPSVNTSTLKEMFTTKDVCPDAGISQLFYSKSEIEQEQANGNEWFINDNACFTKDGEWLTLGNGRKLAFNKVWTAKSLEKLQTALADYGITGEVGTVDKSATAGFEICFESVEVQVTGKFQNRTALGMMAAYVALNPSLTAEELNEQFPMKEICPDAGVEKLFFSEDEIDELIASGNEWFINGNACFDKDGEWLELGDGQKVAFNKVWTAKSLEKLQTALAEHGITGEVGSVDKSAVAGYVIDFDNSTQTIVF</sequence>
<comment type="caution">
    <text evidence="1">The sequence shown here is derived from an EMBL/GenBank/DDBJ whole genome shotgun (WGS) entry which is preliminary data.</text>
</comment>
<keyword evidence="2" id="KW-1185">Reference proteome</keyword>
<dbReference type="EMBL" id="MUYV01000011">
    <property type="protein sequence ID" value="OOS23968.1"/>
    <property type="molecule type" value="Genomic_DNA"/>
</dbReference>
<name>A0A1T0CNQ9_9GAMM</name>
<protein>
    <submittedName>
        <fullName evidence="1">Uncharacterized protein</fullName>
    </submittedName>
</protein>
<dbReference type="Proteomes" id="UP000190683">
    <property type="component" value="Unassembled WGS sequence"/>
</dbReference>
<gene>
    <name evidence="1" type="ORF">B0681_08385</name>
</gene>
<dbReference type="RefSeq" id="WP_078318283.1">
    <property type="nucleotide sequence ID" value="NZ_MUYV01000011.1"/>
</dbReference>
<reference evidence="1 2" key="1">
    <citation type="submission" date="2017-02" db="EMBL/GenBank/DDBJ databases">
        <title>Draft genome sequence of Moraxella porci CCUG 54912T type strain.</title>
        <authorList>
            <person name="Salva-Serra F."/>
            <person name="Engstrom-Jakobsson H."/>
            <person name="Thorell K."/>
            <person name="Jaen-Luchoro D."/>
            <person name="Gonzales-Siles L."/>
            <person name="Karlsson R."/>
            <person name="Yazdan S."/>
            <person name="Boulund F."/>
            <person name="Johnning A."/>
            <person name="Engstrand L."/>
            <person name="Kristiansson E."/>
            <person name="Moore E."/>
        </authorList>
    </citation>
    <scope>NUCLEOTIDE SEQUENCE [LARGE SCALE GENOMIC DNA]</scope>
    <source>
        <strain evidence="1 2">CCUG 54912</strain>
    </source>
</reference>
<dbReference type="STRING" id="573983.B0681_08385"/>
<accession>A0A1T0CNQ9</accession>
<evidence type="ECO:0000313" key="2">
    <source>
        <dbReference type="Proteomes" id="UP000190683"/>
    </source>
</evidence>
<proteinExistence type="predicted"/>